<sequence>MKERPILFKTAMVQAILAGRKTQTRRIAKDVTFNEKTGFCCKGWAHGIGSSYKETMNHILTSKYGPCLAVGDRLWVRETFGDCGTRLTYKADVDDGAHCMVKRWIPSIHMPRAACRIVLEITGVRVERVIAISDSDAKAEGVEPSLVGADLNHIAHVVAFQDLWQSIYGNWDSHPWVWVIEFKVLTTNGVVPEVAA</sequence>
<accession>A0A3P3QQH3</accession>
<dbReference type="OrthoDB" id="72471at2"/>
<reference evidence="1 2" key="1">
    <citation type="submission" date="2018-11" db="EMBL/GenBank/DDBJ databases">
        <title>Draft genome analysis of Rheinheimera mesophila isolated from an industrial waste site.</title>
        <authorList>
            <person name="Yu Q."/>
            <person name="Qi Y."/>
            <person name="Zhang H."/>
            <person name="Lu Y."/>
            <person name="Pu J."/>
        </authorList>
    </citation>
    <scope>NUCLEOTIDE SEQUENCE [LARGE SCALE GENOMIC DNA]</scope>
    <source>
        <strain evidence="1 2">IITR13</strain>
    </source>
</reference>
<dbReference type="EMBL" id="RRCF01000001">
    <property type="protein sequence ID" value="RRJ22553.1"/>
    <property type="molecule type" value="Genomic_DNA"/>
</dbReference>
<dbReference type="RefSeq" id="WP_046521158.1">
    <property type="nucleotide sequence ID" value="NZ_LAVS01000090.1"/>
</dbReference>
<protein>
    <recommendedName>
        <fullName evidence="3">ASCH domain-containing protein</fullName>
    </recommendedName>
</protein>
<gene>
    <name evidence="1" type="ORF">EIK76_00255</name>
</gene>
<comment type="caution">
    <text evidence="1">The sequence shown here is derived from an EMBL/GenBank/DDBJ whole genome shotgun (WGS) entry which is preliminary data.</text>
</comment>
<evidence type="ECO:0008006" key="3">
    <source>
        <dbReference type="Google" id="ProtNLM"/>
    </source>
</evidence>
<name>A0A3P3QQH3_9GAMM</name>
<evidence type="ECO:0000313" key="1">
    <source>
        <dbReference type="EMBL" id="RRJ22553.1"/>
    </source>
</evidence>
<evidence type="ECO:0000313" key="2">
    <source>
        <dbReference type="Proteomes" id="UP000276260"/>
    </source>
</evidence>
<organism evidence="1 2">
    <name type="scientific">Rheinheimera mesophila</name>
    <dbReference type="NCBI Taxonomy" id="1547515"/>
    <lineage>
        <taxon>Bacteria</taxon>
        <taxon>Pseudomonadati</taxon>
        <taxon>Pseudomonadota</taxon>
        <taxon>Gammaproteobacteria</taxon>
        <taxon>Chromatiales</taxon>
        <taxon>Chromatiaceae</taxon>
        <taxon>Rheinheimera</taxon>
    </lineage>
</organism>
<keyword evidence="2" id="KW-1185">Reference proteome</keyword>
<dbReference type="AlphaFoldDB" id="A0A3P3QQH3"/>
<dbReference type="Proteomes" id="UP000276260">
    <property type="component" value="Unassembled WGS sequence"/>
</dbReference>
<proteinExistence type="predicted"/>